<reference evidence="2" key="1">
    <citation type="submission" date="2015-03" db="EMBL/GenBank/DDBJ databases">
        <authorList>
            <person name="Wibberg D."/>
        </authorList>
    </citation>
    <scope>NUCLEOTIDE SEQUENCE [LARGE SCALE GENOMIC DNA]</scope>
</reference>
<dbReference type="EMBL" id="LN831776">
    <property type="protein sequence ID" value="CQR56908.1"/>
    <property type="molecule type" value="Genomic_DNA"/>
</dbReference>
<dbReference type="HOGENOM" id="CLU_3293547_0_0_9"/>
<evidence type="ECO:0000313" key="1">
    <source>
        <dbReference type="EMBL" id="CQR56908.1"/>
    </source>
</evidence>
<sequence>MKRTEKTLFYEKAAFSGWLGLGIRYIVLFQPEMKGKRSNN</sequence>
<name>A0A0E3WIE7_9BACL</name>
<dbReference type="KEGG" id="pri:PRIO_4506"/>
<organism evidence="1 2">
    <name type="scientific">Paenibacillus riograndensis SBR5</name>
    <dbReference type="NCBI Taxonomy" id="1073571"/>
    <lineage>
        <taxon>Bacteria</taxon>
        <taxon>Bacillati</taxon>
        <taxon>Bacillota</taxon>
        <taxon>Bacilli</taxon>
        <taxon>Bacillales</taxon>
        <taxon>Paenibacillaceae</taxon>
        <taxon>Paenibacillus</taxon>
        <taxon>Paenibacillus sonchi group</taxon>
    </lineage>
</organism>
<accession>A0A0E3WIE7</accession>
<dbReference type="Proteomes" id="UP000033163">
    <property type="component" value="Chromosome I"/>
</dbReference>
<proteinExistence type="predicted"/>
<evidence type="ECO:0000313" key="2">
    <source>
        <dbReference type="Proteomes" id="UP000033163"/>
    </source>
</evidence>
<gene>
    <name evidence="1" type="ORF">PRIO_4506</name>
</gene>
<dbReference type="PATRIC" id="fig|1073571.4.peg.4831"/>
<dbReference type="AlphaFoldDB" id="A0A0E3WIE7"/>
<protein>
    <submittedName>
        <fullName evidence="1">Uncharacterized protein</fullName>
    </submittedName>
</protein>